<evidence type="ECO:0000313" key="4">
    <source>
        <dbReference type="EMBL" id="KAK6997500.1"/>
    </source>
</evidence>
<keyword evidence="1 3" id="KW-0853">WD repeat</keyword>
<dbReference type="Pfam" id="PF00400">
    <property type="entry name" value="WD40"/>
    <property type="match status" value="1"/>
</dbReference>
<sequence length="419" mass="46573">MPAVPLSAFKQYKIIKSHSDSINSVAFSQDGRLLASGGDDGFLSIFQAQNWQKIRKYEVASAVRAIAWHPALQLRGKLLAIGYNAEVLIAKLSSIVKPAVWSNEVYVPSPSYNYHDDEDITRSVHFHTTDKLLLVVYLYSGIIAYDTERSAAQRWRINTERCGDSAFSPAARMIVSTNLTNGVDWYDIVEKSLSSRTAHSVSTELNIPLPVTFIGADMIAVGSAKGSVCIFKMGSVEPLQVLDHDNEMVQALVAYHYYERYNTHVLITGVSEQQEDCTIMVWVAKDRTKLFSSLKMSQSSLHAIVGLLVGINGMLVLNNGPYTNFTDLFNKSHQLLKEMPKILWRENQPLIAEPQTHFLTVTKIVEIAQMNTESQSMTITPSVTSLSTLSVTPEQISDIMADDKDARKTPPEIESVVAL</sequence>
<dbReference type="InterPro" id="IPR015943">
    <property type="entry name" value="WD40/YVTN_repeat-like_dom_sf"/>
</dbReference>
<dbReference type="Gene3D" id="2.130.10.10">
    <property type="entry name" value="YVTN repeat-like/Quinoprotein amine dehydrogenase"/>
    <property type="match status" value="1"/>
</dbReference>
<dbReference type="AlphaFoldDB" id="A0AAW0A2N8"/>
<dbReference type="InterPro" id="IPR001680">
    <property type="entry name" value="WD40_rpt"/>
</dbReference>
<evidence type="ECO:0000256" key="2">
    <source>
        <dbReference type="ARBA" id="ARBA00022737"/>
    </source>
</evidence>
<accession>A0AAW0A2N8</accession>
<name>A0AAW0A2N8_9AGAR</name>
<dbReference type="Proteomes" id="UP001362999">
    <property type="component" value="Unassembled WGS sequence"/>
</dbReference>
<gene>
    <name evidence="4" type="ORF">R3P38DRAFT_2797870</name>
</gene>
<dbReference type="SMART" id="SM00320">
    <property type="entry name" value="WD40"/>
    <property type="match status" value="1"/>
</dbReference>
<dbReference type="InterPro" id="IPR036322">
    <property type="entry name" value="WD40_repeat_dom_sf"/>
</dbReference>
<feature type="repeat" description="WD" evidence="3">
    <location>
        <begin position="15"/>
        <end position="56"/>
    </location>
</feature>
<dbReference type="SUPFAM" id="SSF50978">
    <property type="entry name" value="WD40 repeat-like"/>
    <property type="match status" value="1"/>
</dbReference>
<dbReference type="InterPro" id="IPR050505">
    <property type="entry name" value="WDR55/POC1"/>
</dbReference>
<dbReference type="PROSITE" id="PS50082">
    <property type="entry name" value="WD_REPEATS_2"/>
    <property type="match status" value="1"/>
</dbReference>
<dbReference type="PROSITE" id="PS50294">
    <property type="entry name" value="WD_REPEATS_REGION"/>
    <property type="match status" value="1"/>
</dbReference>
<keyword evidence="5" id="KW-1185">Reference proteome</keyword>
<proteinExistence type="predicted"/>
<reference evidence="4 5" key="1">
    <citation type="journal article" date="2024" name="J Genomics">
        <title>Draft genome sequencing and assembly of Favolaschia claudopus CIRM-BRFM 2984 isolated from oak limbs.</title>
        <authorList>
            <person name="Navarro D."/>
            <person name="Drula E."/>
            <person name="Chaduli D."/>
            <person name="Cazenave R."/>
            <person name="Ahrendt S."/>
            <person name="Wang J."/>
            <person name="Lipzen A."/>
            <person name="Daum C."/>
            <person name="Barry K."/>
            <person name="Grigoriev I.V."/>
            <person name="Favel A."/>
            <person name="Rosso M.N."/>
            <person name="Martin F."/>
        </authorList>
    </citation>
    <scope>NUCLEOTIDE SEQUENCE [LARGE SCALE GENOMIC DNA]</scope>
    <source>
        <strain evidence="4 5">CIRM-BRFM 2984</strain>
    </source>
</reference>
<evidence type="ECO:0000256" key="1">
    <source>
        <dbReference type="ARBA" id="ARBA00022574"/>
    </source>
</evidence>
<keyword evidence="2" id="KW-0677">Repeat</keyword>
<dbReference type="PANTHER" id="PTHR44019">
    <property type="entry name" value="WD REPEAT-CONTAINING PROTEIN 55"/>
    <property type="match status" value="1"/>
</dbReference>
<evidence type="ECO:0000256" key="3">
    <source>
        <dbReference type="PROSITE-ProRule" id="PRU00221"/>
    </source>
</evidence>
<organism evidence="4 5">
    <name type="scientific">Favolaschia claudopus</name>
    <dbReference type="NCBI Taxonomy" id="2862362"/>
    <lineage>
        <taxon>Eukaryota</taxon>
        <taxon>Fungi</taxon>
        <taxon>Dikarya</taxon>
        <taxon>Basidiomycota</taxon>
        <taxon>Agaricomycotina</taxon>
        <taxon>Agaricomycetes</taxon>
        <taxon>Agaricomycetidae</taxon>
        <taxon>Agaricales</taxon>
        <taxon>Marasmiineae</taxon>
        <taxon>Mycenaceae</taxon>
        <taxon>Favolaschia</taxon>
    </lineage>
</organism>
<dbReference type="PANTHER" id="PTHR44019:SF8">
    <property type="entry name" value="POC1 CENTRIOLAR PROTEIN HOMOLOG"/>
    <property type="match status" value="1"/>
</dbReference>
<evidence type="ECO:0000313" key="5">
    <source>
        <dbReference type="Proteomes" id="UP001362999"/>
    </source>
</evidence>
<protein>
    <submittedName>
        <fullName evidence="4">WD40-repeat-containing domain protein</fullName>
    </submittedName>
</protein>
<comment type="caution">
    <text evidence="4">The sequence shown here is derived from an EMBL/GenBank/DDBJ whole genome shotgun (WGS) entry which is preliminary data.</text>
</comment>
<dbReference type="EMBL" id="JAWWNJ010000090">
    <property type="protein sequence ID" value="KAK6997500.1"/>
    <property type="molecule type" value="Genomic_DNA"/>
</dbReference>